<reference evidence="6 7" key="1">
    <citation type="submission" date="2017-06" db="EMBL/GenBank/DDBJ databases">
        <title>Cultured bacterium strain Saccharothrix yanglingensis Hhs.015.</title>
        <authorList>
            <person name="Xia Y."/>
        </authorList>
    </citation>
    <scope>NUCLEOTIDE SEQUENCE [LARGE SCALE GENOMIC DNA]</scope>
    <source>
        <strain evidence="6 7">Hhs.015</strain>
    </source>
</reference>
<keyword evidence="3" id="KW-0805">Transcription regulation</keyword>
<name>A0ABU0WZT2_9PSEU</name>
<keyword evidence="1" id="KW-0808">Transferase</keyword>
<proteinExistence type="predicted"/>
<keyword evidence="2" id="KW-0418">Kinase</keyword>
<evidence type="ECO:0000256" key="4">
    <source>
        <dbReference type="ARBA" id="ARBA00023163"/>
    </source>
</evidence>
<dbReference type="InterPro" id="IPR005561">
    <property type="entry name" value="ANTAR"/>
</dbReference>
<organism evidence="6 7">
    <name type="scientific">Saccharothrix yanglingensis</name>
    <dbReference type="NCBI Taxonomy" id="659496"/>
    <lineage>
        <taxon>Bacteria</taxon>
        <taxon>Bacillati</taxon>
        <taxon>Actinomycetota</taxon>
        <taxon>Actinomycetes</taxon>
        <taxon>Pseudonocardiales</taxon>
        <taxon>Pseudonocardiaceae</taxon>
        <taxon>Saccharothrix</taxon>
    </lineage>
</organism>
<dbReference type="Pfam" id="PF13185">
    <property type="entry name" value="GAF_2"/>
    <property type="match status" value="1"/>
</dbReference>
<evidence type="ECO:0000256" key="2">
    <source>
        <dbReference type="ARBA" id="ARBA00022777"/>
    </source>
</evidence>
<comment type="caution">
    <text evidence="6">The sequence shown here is derived from an EMBL/GenBank/DDBJ whole genome shotgun (WGS) entry which is preliminary data.</text>
</comment>
<dbReference type="PIRSF" id="PIRSF036625">
    <property type="entry name" value="GAF_ANTAR"/>
    <property type="match status" value="1"/>
</dbReference>
<dbReference type="InterPro" id="IPR011006">
    <property type="entry name" value="CheY-like_superfamily"/>
</dbReference>
<evidence type="ECO:0000256" key="3">
    <source>
        <dbReference type="ARBA" id="ARBA00023015"/>
    </source>
</evidence>
<sequence length="245" mass="26678">MTGAESQGDRPADLVGTRHDLAVRLSEVAQVLQTQRGSQETLDEIVRAAIDTIPGAWHAGVMTVVGKREIRTVSGTGDVVFDVDRIQYETGEGPCLTALFQEKVVSVPDLGDESRWPVFGSRAEALGVSSMLSFQLYVHDDDLGALNLYSPDVRGFDEESWHVGVLFASHAAVALADARREDHLTEAVHTRDLIGQAKGILMERHKLSADQAFSVLVRVSQQGNTKLRDLAQHLVETGRLTPTPS</sequence>
<dbReference type="SMART" id="SM01012">
    <property type="entry name" value="ANTAR"/>
    <property type="match status" value="1"/>
</dbReference>
<dbReference type="Gene3D" id="3.30.450.40">
    <property type="match status" value="1"/>
</dbReference>
<evidence type="ECO:0000256" key="1">
    <source>
        <dbReference type="ARBA" id="ARBA00022679"/>
    </source>
</evidence>
<evidence type="ECO:0000313" key="7">
    <source>
        <dbReference type="Proteomes" id="UP001225605"/>
    </source>
</evidence>
<keyword evidence="4" id="KW-0804">Transcription</keyword>
<dbReference type="EMBL" id="NSDM01000005">
    <property type="protein sequence ID" value="MDQ2584988.1"/>
    <property type="molecule type" value="Genomic_DNA"/>
</dbReference>
<dbReference type="InterPro" id="IPR012074">
    <property type="entry name" value="GAF_ANTAR"/>
</dbReference>
<evidence type="ECO:0000313" key="6">
    <source>
        <dbReference type="EMBL" id="MDQ2584988.1"/>
    </source>
</evidence>
<evidence type="ECO:0000259" key="5">
    <source>
        <dbReference type="PROSITE" id="PS50921"/>
    </source>
</evidence>
<feature type="domain" description="ANTAR" evidence="5">
    <location>
        <begin position="174"/>
        <end position="235"/>
    </location>
</feature>
<dbReference type="SUPFAM" id="SSF52172">
    <property type="entry name" value="CheY-like"/>
    <property type="match status" value="1"/>
</dbReference>
<protein>
    <recommendedName>
        <fullName evidence="5">ANTAR domain-containing protein</fullName>
    </recommendedName>
</protein>
<accession>A0ABU0WZT2</accession>
<dbReference type="PROSITE" id="PS50921">
    <property type="entry name" value="ANTAR"/>
    <property type="match status" value="1"/>
</dbReference>
<dbReference type="RefSeq" id="WP_306746146.1">
    <property type="nucleotide sequence ID" value="NZ_NSDM01000005.1"/>
</dbReference>
<gene>
    <name evidence="6" type="ORF">CKY47_13555</name>
</gene>
<dbReference type="Pfam" id="PF03861">
    <property type="entry name" value="ANTAR"/>
    <property type="match status" value="1"/>
</dbReference>
<keyword evidence="7" id="KW-1185">Reference proteome</keyword>
<dbReference type="InterPro" id="IPR029016">
    <property type="entry name" value="GAF-like_dom_sf"/>
</dbReference>
<dbReference type="InterPro" id="IPR036388">
    <property type="entry name" value="WH-like_DNA-bd_sf"/>
</dbReference>
<dbReference type="InterPro" id="IPR003018">
    <property type="entry name" value="GAF"/>
</dbReference>
<dbReference type="Gene3D" id="1.10.10.10">
    <property type="entry name" value="Winged helix-like DNA-binding domain superfamily/Winged helix DNA-binding domain"/>
    <property type="match status" value="1"/>
</dbReference>
<dbReference type="SUPFAM" id="SSF55781">
    <property type="entry name" value="GAF domain-like"/>
    <property type="match status" value="1"/>
</dbReference>
<dbReference type="Proteomes" id="UP001225605">
    <property type="component" value="Unassembled WGS sequence"/>
</dbReference>